<protein>
    <recommendedName>
        <fullName evidence="5">DUF3456 domain-containing protein</fullName>
    </recommendedName>
</protein>
<sequence>MNFLLILFLVVKPFSFDDPNRLPTKCETCKYLTNEISESLMKHNSPELIETGYNFDERSTKKKAKKYRDSEIRLIEVMEEVCEQILQYNVHAERSGSLRYSKGESQTMGTLKGLRDRGVKVELGIPYDLWDTPSAEITQLKKYCDQMVEQYEEEIEDWYKKERDNITLTEFLCEKRILKENEKSCLSEKFVENKEEKKDKEKVKKTKSDKNKRDEPKKEAKTDKSDL</sequence>
<dbReference type="PANTHER" id="PTHR15382:SF8">
    <property type="entry name" value="CANOPY B"/>
    <property type="match status" value="1"/>
</dbReference>
<proteinExistence type="inferred from homology"/>
<evidence type="ECO:0000256" key="1">
    <source>
        <dbReference type="ARBA" id="ARBA00007285"/>
    </source>
</evidence>
<evidence type="ECO:0000256" key="4">
    <source>
        <dbReference type="SAM" id="SignalP"/>
    </source>
</evidence>
<feature type="signal peptide" evidence="4">
    <location>
        <begin position="1"/>
        <end position="16"/>
    </location>
</feature>
<evidence type="ECO:0000256" key="3">
    <source>
        <dbReference type="SAM" id="MobiDB-lite"/>
    </source>
</evidence>
<dbReference type="InterPro" id="IPR021852">
    <property type="entry name" value="DUF3456"/>
</dbReference>
<keyword evidence="7" id="KW-1185">Reference proteome</keyword>
<evidence type="ECO:0000259" key="5">
    <source>
        <dbReference type="Pfam" id="PF11938"/>
    </source>
</evidence>
<comment type="caution">
    <text evidence="6">The sequence shown here is derived from an EMBL/GenBank/DDBJ whole genome shotgun (WGS) entry which is preliminary data.</text>
</comment>
<dbReference type="OrthoDB" id="6020060at2759"/>
<evidence type="ECO:0000256" key="2">
    <source>
        <dbReference type="ARBA" id="ARBA00022729"/>
    </source>
</evidence>
<feature type="domain" description="DUF3456" evidence="5">
    <location>
        <begin position="25"/>
        <end position="182"/>
    </location>
</feature>
<feature type="region of interest" description="Disordered" evidence="3">
    <location>
        <begin position="190"/>
        <end position="227"/>
    </location>
</feature>
<feature type="chain" id="PRO_5032325852" description="DUF3456 domain-containing protein" evidence="4">
    <location>
        <begin position="17"/>
        <end position="227"/>
    </location>
</feature>
<comment type="similarity">
    <text evidence="1">Belongs to the canopy family.</text>
</comment>
<accession>A0A814MZC9</accession>
<keyword evidence="2 4" id="KW-0732">Signal</keyword>
<evidence type="ECO:0000313" key="6">
    <source>
        <dbReference type="EMBL" id="CAF1086420.1"/>
    </source>
</evidence>
<dbReference type="EMBL" id="CAJNOC010006814">
    <property type="protein sequence ID" value="CAF1086420.1"/>
    <property type="molecule type" value="Genomic_DNA"/>
</dbReference>
<dbReference type="Proteomes" id="UP000663879">
    <property type="component" value="Unassembled WGS sequence"/>
</dbReference>
<dbReference type="PANTHER" id="PTHR15382">
    <property type="entry name" value="CTG4A-RELATED"/>
    <property type="match status" value="1"/>
</dbReference>
<dbReference type="AlphaFoldDB" id="A0A814MZC9"/>
<name>A0A814MZC9_9BILA</name>
<reference evidence="6" key="1">
    <citation type="submission" date="2021-02" db="EMBL/GenBank/DDBJ databases">
        <authorList>
            <person name="Nowell W R."/>
        </authorList>
    </citation>
    <scope>NUCLEOTIDE SEQUENCE</scope>
    <source>
        <strain evidence="6">Ploen Becks lab</strain>
    </source>
</reference>
<evidence type="ECO:0000313" key="7">
    <source>
        <dbReference type="Proteomes" id="UP000663879"/>
    </source>
</evidence>
<organism evidence="6 7">
    <name type="scientific">Brachionus calyciflorus</name>
    <dbReference type="NCBI Taxonomy" id="104777"/>
    <lineage>
        <taxon>Eukaryota</taxon>
        <taxon>Metazoa</taxon>
        <taxon>Spiralia</taxon>
        <taxon>Gnathifera</taxon>
        <taxon>Rotifera</taxon>
        <taxon>Eurotatoria</taxon>
        <taxon>Monogononta</taxon>
        <taxon>Pseudotrocha</taxon>
        <taxon>Ploima</taxon>
        <taxon>Brachionidae</taxon>
        <taxon>Brachionus</taxon>
    </lineage>
</organism>
<dbReference type="Pfam" id="PF11938">
    <property type="entry name" value="DUF3456"/>
    <property type="match status" value="1"/>
</dbReference>
<gene>
    <name evidence="6" type="ORF">OXX778_LOCUS20449</name>
</gene>